<organism evidence="1 2">
    <name type="scientific">Promicromonospora sukumoe</name>
    <dbReference type="NCBI Taxonomy" id="88382"/>
    <lineage>
        <taxon>Bacteria</taxon>
        <taxon>Bacillati</taxon>
        <taxon>Actinomycetota</taxon>
        <taxon>Actinomycetes</taxon>
        <taxon>Micrococcales</taxon>
        <taxon>Promicromonosporaceae</taxon>
        <taxon>Promicromonospora</taxon>
    </lineage>
</organism>
<dbReference type="AlphaFoldDB" id="A0A7W3PFP9"/>
<accession>A0A7W3PFP9</accession>
<dbReference type="EMBL" id="JACGWV010000002">
    <property type="protein sequence ID" value="MBA8810148.1"/>
    <property type="molecule type" value="Genomic_DNA"/>
</dbReference>
<protein>
    <submittedName>
        <fullName evidence="1">Uncharacterized protein</fullName>
    </submittedName>
</protein>
<gene>
    <name evidence="1" type="ORF">FHX71_004124</name>
</gene>
<keyword evidence="2" id="KW-1185">Reference proteome</keyword>
<evidence type="ECO:0000313" key="1">
    <source>
        <dbReference type="EMBL" id="MBA8810148.1"/>
    </source>
</evidence>
<evidence type="ECO:0000313" key="2">
    <source>
        <dbReference type="Proteomes" id="UP000540568"/>
    </source>
</evidence>
<comment type="caution">
    <text evidence="1">The sequence shown here is derived from an EMBL/GenBank/DDBJ whole genome shotgun (WGS) entry which is preliminary data.</text>
</comment>
<proteinExistence type="predicted"/>
<sequence length="66" mass="7290">MNIHFPLQSPGRVLSVWNANTVPLTGDHPVIPVFRKEKHMSVVDIVSTLLDSLGITLAQIRVLLGF</sequence>
<dbReference type="RefSeq" id="WP_182619296.1">
    <property type="nucleotide sequence ID" value="NZ_BAAATF010000010.1"/>
</dbReference>
<reference evidence="1 2" key="1">
    <citation type="submission" date="2020-07" db="EMBL/GenBank/DDBJ databases">
        <title>Sequencing the genomes of 1000 actinobacteria strains.</title>
        <authorList>
            <person name="Klenk H.-P."/>
        </authorList>
    </citation>
    <scope>NUCLEOTIDE SEQUENCE [LARGE SCALE GENOMIC DNA]</scope>
    <source>
        <strain evidence="1 2">DSM 44121</strain>
    </source>
</reference>
<dbReference type="Proteomes" id="UP000540568">
    <property type="component" value="Unassembled WGS sequence"/>
</dbReference>
<name>A0A7W3PFP9_9MICO</name>